<dbReference type="GO" id="GO:0006950">
    <property type="term" value="P:response to stress"/>
    <property type="evidence" value="ECO:0007669"/>
    <property type="project" value="UniProtKB-ARBA"/>
</dbReference>
<dbReference type="GO" id="GO:0045454">
    <property type="term" value="P:cell redox homeostasis"/>
    <property type="evidence" value="ECO:0007669"/>
    <property type="project" value="TreeGrafter"/>
</dbReference>
<protein>
    <submittedName>
        <fullName evidence="7">Thioredoxin</fullName>
    </submittedName>
</protein>
<dbReference type="InterPro" id="IPR011990">
    <property type="entry name" value="TPR-like_helical_dom_sf"/>
</dbReference>
<evidence type="ECO:0000313" key="7">
    <source>
        <dbReference type="EMBL" id="TCP00495.1"/>
    </source>
</evidence>
<evidence type="ECO:0000313" key="8">
    <source>
        <dbReference type="Proteomes" id="UP000295106"/>
    </source>
</evidence>
<dbReference type="PROSITE" id="PS00194">
    <property type="entry name" value="THIOREDOXIN_1"/>
    <property type="match status" value="1"/>
</dbReference>
<evidence type="ECO:0000256" key="3">
    <source>
        <dbReference type="ARBA" id="ARBA00022982"/>
    </source>
</evidence>
<dbReference type="Pfam" id="PF14561">
    <property type="entry name" value="TPR_20"/>
    <property type="match status" value="1"/>
</dbReference>
<evidence type="ECO:0000256" key="2">
    <source>
        <dbReference type="ARBA" id="ARBA00022448"/>
    </source>
</evidence>
<name>A0A4R2M6K2_RUBGE</name>
<dbReference type="PANTHER" id="PTHR45663">
    <property type="entry name" value="GEO12009P1"/>
    <property type="match status" value="1"/>
</dbReference>
<dbReference type="PRINTS" id="PR00421">
    <property type="entry name" value="THIOREDOXIN"/>
</dbReference>
<evidence type="ECO:0000256" key="4">
    <source>
        <dbReference type="ARBA" id="ARBA00023157"/>
    </source>
</evidence>
<sequence length="258" mass="28290">MTTPTLSYDVTDADFETAVLDRSLDVPVLLDCWAPWCGPCRSLGPILEKLVQAYGGRFVLAKLNTDESPQVAQAMGIRSIPQVTLFAGGRPVDQFMGALPEGQIRAFLDRHLGPADEQPEQEPQWGPLDEAEALLGEGALAEAQALLEAIPEAERDERHAKLVKRLALASQAPEGDPAALAARIAANPKDFDARFALAALHAHRGDFAAAFEQLLDIVLRDKAEWREKARVQMVEWFEVCPDPGVVSHGRRYLGMYLN</sequence>
<evidence type="ECO:0000259" key="6">
    <source>
        <dbReference type="PROSITE" id="PS51352"/>
    </source>
</evidence>
<keyword evidence="4" id="KW-1015">Disulfide bond</keyword>
<keyword evidence="2" id="KW-0813">Transport</keyword>
<dbReference type="PANTHER" id="PTHR45663:SF11">
    <property type="entry name" value="GEO12009P1"/>
    <property type="match status" value="1"/>
</dbReference>
<organism evidence="7 8">
    <name type="scientific">Rubrivivax gelatinosus</name>
    <name type="common">Rhodocyclus gelatinosus</name>
    <name type="synonym">Rhodopseudomonas gelatinosa</name>
    <dbReference type="NCBI Taxonomy" id="28068"/>
    <lineage>
        <taxon>Bacteria</taxon>
        <taxon>Pseudomonadati</taxon>
        <taxon>Pseudomonadota</taxon>
        <taxon>Betaproteobacteria</taxon>
        <taxon>Burkholderiales</taxon>
        <taxon>Sphaerotilaceae</taxon>
        <taxon>Rubrivivax</taxon>
    </lineage>
</organism>
<dbReference type="GO" id="GO:0005829">
    <property type="term" value="C:cytosol"/>
    <property type="evidence" value="ECO:0007669"/>
    <property type="project" value="TreeGrafter"/>
</dbReference>
<dbReference type="InterPro" id="IPR036249">
    <property type="entry name" value="Thioredoxin-like_sf"/>
</dbReference>
<dbReference type="Proteomes" id="UP000295106">
    <property type="component" value="Unassembled WGS sequence"/>
</dbReference>
<dbReference type="AlphaFoldDB" id="A0A4R2M6K2"/>
<dbReference type="RefSeq" id="WP_132648932.1">
    <property type="nucleotide sequence ID" value="NZ_CP181386.1"/>
</dbReference>
<dbReference type="GeneID" id="99682822"/>
<evidence type="ECO:0000256" key="5">
    <source>
        <dbReference type="ARBA" id="ARBA00023284"/>
    </source>
</evidence>
<comment type="caution">
    <text evidence="7">The sequence shown here is derived from an EMBL/GenBank/DDBJ whole genome shotgun (WGS) entry which is preliminary data.</text>
</comment>
<dbReference type="OrthoDB" id="9790390at2"/>
<gene>
    <name evidence="7" type="ORF">EV684_113126</name>
</gene>
<dbReference type="Gene3D" id="1.25.40.10">
    <property type="entry name" value="Tetratricopeptide repeat domain"/>
    <property type="match status" value="1"/>
</dbReference>
<accession>A0A4R2M6K2</accession>
<feature type="domain" description="Thioredoxin" evidence="6">
    <location>
        <begin position="1"/>
        <end position="113"/>
    </location>
</feature>
<dbReference type="Pfam" id="PF00085">
    <property type="entry name" value="Thioredoxin"/>
    <property type="match status" value="1"/>
</dbReference>
<keyword evidence="5" id="KW-0676">Redox-active center</keyword>
<dbReference type="InterPro" id="IPR017937">
    <property type="entry name" value="Thioredoxin_CS"/>
</dbReference>
<dbReference type="GO" id="GO:0015035">
    <property type="term" value="F:protein-disulfide reductase activity"/>
    <property type="evidence" value="ECO:0007669"/>
    <property type="project" value="UniProtKB-ARBA"/>
</dbReference>
<dbReference type="Gene3D" id="3.40.30.10">
    <property type="entry name" value="Glutaredoxin"/>
    <property type="match status" value="1"/>
</dbReference>
<dbReference type="EMBL" id="SLXD01000013">
    <property type="protein sequence ID" value="TCP00495.1"/>
    <property type="molecule type" value="Genomic_DNA"/>
</dbReference>
<dbReference type="CDD" id="cd02956">
    <property type="entry name" value="ybbN"/>
    <property type="match status" value="1"/>
</dbReference>
<keyword evidence="3" id="KW-0249">Electron transport</keyword>
<dbReference type="SUPFAM" id="SSF52833">
    <property type="entry name" value="Thioredoxin-like"/>
    <property type="match status" value="1"/>
</dbReference>
<comment type="similarity">
    <text evidence="1">Belongs to the thioredoxin family.</text>
</comment>
<evidence type="ECO:0000256" key="1">
    <source>
        <dbReference type="ARBA" id="ARBA00008987"/>
    </source>
</evidence>
<dbReference type="FunFam" id="3.40.30.10:FF:000001">
    <property type="entry name" value="Thioredoxin"/>
    <property type="match status" value="1"/>
</dbReference>
<reference evidence="7 8" key="1">
    <citation type="submission" date="2019-03" db="EMBL/GenBank/DDBJ databases">
        <title>Genomic Encyclopedia of Type Strains, Phase IV (KMG-IV): sequencing the most valuable type-strain genomes for metagenomic binning, comparative biology and taxonomic classification.</title>
        <authorList>
            <person name="Goeker M."/>
        </authorList>
    </citation>
    <scope>NUCLEOTIDE SEQUENCE [LARGE SCALE GENOMIC DNA]</scope>
    <source>
        <strain evidence="7 8">DSM 1709</strain>
    </source>
</reference>
<proteinExistence type="inferred from homology"/>
<dbReference type="InterPro" id="IPR013766">
    <property type="entry name" value="Thioredoxin_domain"/>
</dbReference>
<dbReference type="PROSITE" id="PS51352">
    <property type="entry name" value="THIOREDOXIN_2"/>
    <property type="match status" value="1"/>
</dbReference>